<feature type="domain" description="HTH merR-type" evidence="4">
    <location>
        <begin position="14"/>
        <end position="83"/>
    </location>
</feature>
<keyword evidence="2" id="KW-0238">DNA-binding</keyword>
<proteinExistence type="predicted"/>
<sequence length="292" mass="32216">MSETVVSVTPDDGGYSIQAVSERCGINPVTLRAWERRYGLLKPSRTAKGHRRYSEEQLARVQAVVQWLEKGVPIRQVQALLDSSSATNELTAEPVWQEARERALEALESLNLRRLEQQLNGLLADYGHARVITEFSDPLREQLSLSPSLSLQAAMLHSLLTQKWSGKALSLAPGRKRVGWVLVPLGDPLAALELAMVMNVPLWCLDQPADVDALIQRHASHPHFGVLWVANALPNAVQRARWLPSETPTFPACIWGPLAEQMAGDLPGVHLLEGSRTDVADALLDHDLEMSS</sequence>
<dbReference type="InterPro" id="IPR047057">
    <property type="entry name" value="MerR_fam"/>
</dbReference>
<evidence type="ECO:0000313" key="5">
    <source>
        <dbReference type="EMBL" id="MQX54655.1"/>
    </source>
</evidence>
<dbReference type="PANTHER" id="PTHR30204">
    <property type="entry name" value="REDOX-CYCLING DRUG-SENSING TRANSCRIPTIONAL ACTIVATOR SOXR"/>
    <property type="match status" value="1"/>
</dbReference>
<dbReference type="RefSeq" id="WP_328594775.1">
    <property type="nucleotide sequence ID" value="NZ_JBMZXE010000080.1"/>
</dbReference>
<dbReference type="GO" id="GO:0003700">
    <property type="term" value="F:DNA-binding transcription factor activity"/>
    <property type="evidence" value="ECO:0007669"/>
    <property type="project" value="InterPro"/>
</dbReference>
<dbReference type="Proteomes" id="UP000469421">
    <property type="component" value="Unassembled WGS sequence"/>
</dbReference>
<dbReference type="Gene3D" id="1.10.1660.10">
    <property type="match status" value="1"/>
</dbReference>
<dbReference type="SMART" id="SM00422">
    <property type="entry name" value="HTH_MERR"/>
    <property type="match status" value="1"/>
</dbReference>
<reference evidence="5 6" key="1">
    <citation type="submission" date="2019-10" db="EMBL/GenBank/DDBJ databases">
        <title>Alcanivorax sp.PA15-N-34 draft genome sequence.</title>
        <authorList>
            <person name="Liao X."/>
            <person name="Shao Z."/>
        </authorList>
    </citation>
    <scope>NUCLEOTIDE SEQUENCE [LARGE SCALE GENOMIC DNA]</scope>
    <source>
        <strain evidence="5 6">PA15-N-34</strain>
    </source>
</reference>
<evidence type="ECO:0000256" key="3">
    <source>
        <dbReference type="ARBA" id="ARBA00023163"/>
    </source>
</evidence>
<dbReference type="SUPFAM" id="SSF46955">
    <property type="entry name" value="Putative DNA-binding domain"/>
    <property type="match status" value="1"/>
</dbReference>
<evidence type="ECO:0000259" key="4">
    <source>
        <dbReference type="PROSITE" id="PS50937"/>
    </source>
</evidence>
<dbReference type="GO" id="GO:0003677">
    <property type="term" value="F:DNA binding"/>
    <property type="evidence" value="ECO:0007669"/>
    <property type="project" value="UniProtKB-KW"/>
</dbReference>
<evidence type="ECO:0000256" key="1">
    <source>
        <dbReference type="ARBA" id="ARBA00023015"/>
    </source>
</evidence>
<accession>A0A6N7LZW0</accession>
<keyword evidence="3" id="KW-0804">Transcription</keyword>
<keyword evidence="1" id="KW-0805">Transcription regulation</keyword>
<evidence type="ECO:0000256" key="2">
    <source>
        <dbReference type="ARBA" id="ARBA00023125"/>
    </source>
</evidence>
<dbReference type="InterPro" id="IPR000551">
    <property type="entry name" value="MerR-type_HTH_dom"/>
</dbReference>
<protein>
    <submittedName>
        <fullName evidence="5">MerR family transcriptional regulator</fullName>
    </submittedName>
</protein>
<dbReference type="CDD" id="cd01104">
    <property type="entry name" value="HTH_MlrA-CarA"/>
    <property type="match status" value="1"/>
</dbReference>
<evidence type="ECO:0000313" key="6">
    <source>
        <dbReference type="Proteomes" id="UP000469421"/>
    </source>
</evidence>
<keyword evidence="6" id="KW-1185">Reference proteome</keyword>
<organism evidence="5 6">
    <name type="scientific">Alcanivorax sediminis</name>
    <dbReference type="NCBI Taxonomy" id="2663008"/>
    <lineage>
        <taxon>Bacteria</taxon>
        <taxon>Pseudomonadati</taxon>
        <taxon>Pseudomonadota</taxon>
        <taxon>Gammaproteobacteria</taxon>
        <taxon>Oceanospirillales</taxon>
        <taxon>Alcanivoracaceae</taxon>
        <taxon>Alcanivorax</taxon>
    </lineage>
</organism>
<dbReference type="EMBL" id="WIRE01000002">
    <property type="protein sequence ID" value="MQX54655.1"/>
    <property type="molecule type" value="Genomic_DNA"/>
</dbReference>
<name>A0A6N7LZW0_9GAMM</name>
<dbReference type="PROSITE" id="PS50937">
    <property type="entry name" value="HTH_MERR_2"/>
    <property type="match status" value="1"/>
</dbReference>
<gene>
    <name evidence="5" type="ORF">GFN93_15495</name>
</gene>
<dbReference type="InterPro" id="IPR009061">
    <property type="entry name" value="DNA-bd_dom_put_sf"/>
</dbReference>
<dbReference type="AlphaFoldDB" id="A0A6N7LZW0"/>
<comment type="caution">
    <text evidence="5">The sequence shown here is derived from an EMBL/GenBank/DDBJ whole genome shotgun (WGS) entry which is preliminary data.</text>
</comment>
<dbReference type="Pfam" id="PF13411">
    <property type="entry name" value="MerR_1"/>
    <property type="match status" value="1"/>
</dbReference>
<dbReference type="PANTHER" id="PTHR30204:SF67">
    <property type="entry name" value="HTH-TYPE TRANSCRIPTIONAL REGULATOR MLRA-RELATED"/>
    <property type="match status" value="1"/>
</dbReference>